<dbReference type="AlphaFoldDB" id="A0A1C3EE55"/>
<organism evidence="1 2">
    <name type="scientific">Planctopirus hydrillae</name>
    <dbReference type="NCBI Taxonomy" id="1841610"/>
    <lineage>
        <taxon>Bacteria</taxon>
        <taxon>Pseudomonadati</taxon>
        <taxon>Planctomycetota</taxon>
        <taxon>Planctomycetia</taxon>
        <taxon>Planctomycetales</taxon>
        <taxon>Planctomycetaceae</taxon>
        <taxon>Planctopirus</taxon>
    </lineage>
</organism>
<proteinExistence type="predicted"/>
<dbReference type="Proteomes" id="UP000094828">
    <property type="component" value="Unassembled WGS sequence"/>
</dbReference>
<reference evidence="1 2" key="1">
    <citation type="submission" date="2016-05" db="EMBL/GenBank/DDBJ databases">
        <title>Genomic and physiological characterization of Planctopirus sp. isolated from fresh water lake.</title>
        <authorList>
            <person name="Subhash Y."/>
            <person name="Ramana C."/>
        </authorList>
    </citation>
    <scope>NUCLEOTIDE SEQUENCE [LARGE SCALE GENOMIC DNA]</scope>
    <source>
        <strain evidence="1 2">JC280</strain>
    </source>
</reference>
<accession>A0A1C3EE55</accession>
<sequence length="60" mass="6790">MQVRIQWCDWDRAGEACERKSDNMFGDGPGCRKEITHPESISQMLPVLKIKASKAGEVVR</sequence>
<keyword evidence="2" id="KW-1185">Reference proteome</keyword>
<dbReference type="EMBL" id="LYDR01000085">
    <property type="protein sequence ID" value="ODA31490.1"/>
    <property type="molecule type" value="Genomic_DNA"/>
</dbReference>
<evidence type="ECO:0000313" key="2">
    <source>
        <dbReference type="Proteomes" id="UP000094828"/>
    </source>
</evidence>
<protein>
    <submittedName>
        <fullName evidence="1">Uncharacterized protein</fullName>
    </submittedName>
</protein>
<gene>
    <name evidence="1" type="ORF">A6X21_22290</name>
</gene>
<name>A0A1C3EE55_9PLAN</name>
<evidence type="ECO:0000313" key="1">
    <source>
        <dbReference type="EMBL" id="ODA31490.1"/>
    </source>
</evidence>
<comment type="caution">
    <text evidence="1">The sequence shown here is derived from an EMBL/GenBank/DDBJ whole genome shotgun (WGS) entry which is preliminary data.</text>
</comment>